<name>A0A142GEB4_BACTU</name>
<dbReference type="Proteomes" id="UP000194143">
    <property type="component" value="Chromosome"/>
</dbReference>
<organism evidence="1 2">
    <name type="scientific">Bacillus thuringiensis</name>
    <dbReference type="NCBI Taxonomy" id="1428"/>
    <lineage>
        <taxon>Bacteria</taxon>
        <taxon>Bacillati</taxon>
        <taxon>Bacillota</taxon>
        <taxon>Bacilli</taxon>
        <taxon>Bacillales</taxon>
        <taxon>Bacillaceae</taxon>
        <taxon>Bacillus</taxon>
        <taxon>Bacillus cereus group</taxon>
    </lineage>
</organism>
<evidence type="ECO:0000313" key="1">
    <source>
        <dbReference type="EMBL" id="ARP57255.1"/>
    </source>
</evidence>
<dbReference type="RefSeq" id="WP_001294615.1">
    <property type="nucleotide sequence ID" value="NZ_CP014282.1"/>
</dbReference>
<dbReference type="EMBL" id="CP021061">
    <property type="protein sequence ID" value="ARP57255.1"/>
    <property type="molecule type" value="Genomic_DNA"/>
</dbReference>
<proteinExistence type="predicted"/>
<evidence type="ECO:0008006" key="3">
    <source>
        <dbReference type="Google" id="ProtNLM"/>
    </source>
</evidence>
<gene>
    <name evidence="1" type="ORF">CAB88_09195</name>
</gene>
<dbReference type="AlphaFoldDB" id="A0A142GEB4"/>
<evidence type="ECO:0000313" key="2">
    <source>
        <dbReference type="Proteomes" id="UP000194143"/>
    </source>
</evidence>
<dbReference type="SMR" id="A0A142GEB4"/>
<dbReference type="GeneID" id="67468209"/>
<sequence>MSEPNKQYTNIELEMILDNFVKALPMQMRMQREMSKVYKARFDALVSEGFTEQQALEIVKSRGIE</sequence>
<reference evidence="1 2" key="1">
    <citation type="submission" date="2017-04" db="EMBL/GenBank/DDBJ databases">
        <title>Complete Genome Sequence of Bacillus thuringiensis type Strain ATCC 10792.</title>
        <authorList>
            <person name="Oh D.-H."/>
            <person name="Park B.-J."/>
            <person name="Shuai W."/>
            <person name="Chelliah R."/>
        </authorList>
    </citation>
    <scope>NUCLEOTIDE SEQUENCE [LARGE SCALE GENOMIC DNA]</scope>
    <source>
        <strain evidence="1 2">ATCC 10792</strain>
    </source>
</reference>
<protein>
    <recommendedName>
        <fullName evidence="3">Phage protein</fullName>
    </recommendedName>
</protein>
<accession>A0A142GEB4</accession>
<keyword evidence="2" id="KW-1185">Reference proteome</keyword>